<accession>A0A179SR40</accession>
<keyword evidence="2" id="KW-0805">Transcription regulation</keyword>
<dbReference type="FunFam" id="1.10.10.10:FF:000079">
    <property type="entry name" value="GntR family transcriptional regulator"/>
    <property type="match status" value="1"/>
</dbReference>
<dbReference type="Proteomes" id="UP000078534">
    <property type="component" value="Unassembled WGS sequence"/>
</dbReference>
<dbReference type="GO" id="GO:0045892">
    <property type="term" value="P:negative regulation of DNA-templated transcription"/>
    <property type="evidence" value="ECO:0007669"/>
    <property type="project" value="TreeGrafter"/>
</dbReference>
<dbReference type="InterPro" id="IPR036388">
    <property type="entry name" value="WH-like_DNA-bd_sf"/>
</dbReference>
<keyword evidence="4" id="KW-0804">Transcription</keyword>
<evidence type="ECO:0000256" key="3">
    <source>
        <dbReference type="ARBA" id="ARBA00023125"/>
    </source>
</evidence>
<feature type="domain" description="HTH gntR-type" evidence="5">
    <location>
        <begin position="8"/>
        <end position="76"/>
    </location>
</feature>
<dbReference type="Pfam" id="PF00392">
    <property type="entry name" value="GntR"/>
    <property type="match status" value="1"/>
</dbReference>
<dbReference type="SMART" id="SM00866">
    <property type="entry name" value="UTRA"/>
    <property type="match status" value="1"/>
</dbReference>
<dbReference type="EMBL" id="LWSG01000034">
    <property type="protein sequence ID" value="OAS83951.1"/>
    <property type="molecule type" value="Genomic_DNA"/>
</dbReference>
<dbReference type="PANTHER" id="PTHR44846">
    <property type="entry name" value="MANNOSYL-D-GLYCERATE TRANSPORT/METABOLISM SYSTEM REPRESSOR MNGR-RELATED"/>
    <property type="match status" value="1"/>
</dbReference>
<evidence type="ECO:0000259" key="5">
    <source>
        <dbReference type="PROSITE" id="PS50949"/>
    </source>
</evidence>
<dbReference type="GO" id="GO:0003677">
    <property type="term" value="F:DNA binding"/>
    <property type="evidence" value="ECO:0007669"/>
    <property type="project" value="UniProtKB-KW"/>
</dbReference>
<keyword evidence="7" id="KW-1185">Reference proteome</keyword>
<comment type="caution">
    <text evidence="6">The sequence shown here is derived from an EMBL/GenBank/DDBJ whole genome shotgun (WGS) entry which is preliminary data.</text>
</comment>
<dbReference type="InterPro" id="IPR011663">
    <property type="entry name" value="UTRA"/>
</dbReference>
<dbReference type="PROSITE" id="PS50949">
    <property type="entry name" value="HTH_GNTR"/>
    <property type="match status" value="1"/>
</dbReference>
<dbReference type="GO" id="GO:0003700">
    <property type="term" value="F:DNA-binding transcription factor activity"/>
    <property type="evidence" value="ECO:0007669"/>
    <property type="project" value="InterPro"/>
</dbReference>
<reference evidence="7" key="1">
    <citation type="submission" date="2016-04" db="EMBL/GenBank/DDBJ databases">
        <authorList>
            <person name="Lyu Z."/>
            <person name="Lyu W."/>
        </authorList>
    </citation>
    <scope>NUCLEOTIDE SEQUENCE [LARGE SCALE GENOMIC DNA]</scope>
    <source>
        <strain evidence="7">C44</strain>
    </source>
</reference>
<keyword evidence="3" id="KW-0238">DNA-binding</keyword>
<dbReference type="InterPro" id="IPR050679">
    <property type="entry name" value="Bact_HTH_transcr_reg"/>
</dbReference>
<evidence type="ECO:0000256" key="2">
    <source>
        <dbReference type="ARBA" id="ARBA00023015"/>
    </source>
</evidence>
<dbReference type="InterPro" id="IPR028978">
    <property type="entry name" value="Chorismate_lyase_/UTRA_dom_sf"/>
</dbReference>
<name>A0A179SR40_9BACI</name>
<dbReference type="Pfam" id="PF07702">
    <property type="entry name" value="UTRA"/>
    <property type="match status" value="1"/>
</dbReference>
<dbReference type="InterPro" id="IPR000524">
    <property type="entry name" value="Tscrpt_reg_HTH_GntR"/>
</dbReference>
<dbReference type="STRING" id="152268.A6K24_07540"/>
<dbReference type="OrthoDB" id="9815017at2"/>
<dbReference type="CDD" id="cd07377">
    <property type="entry name" value="WHTH_GntR"/>
    <property type="match status" value="1"/>
</dbReference>
<keyword evidence="1" id="KW-0678">Repressor</keyword>
<evidence type="ECO:0000256" key="4">
    <source>
        <dbReference type="ARBA" id="ARBA00023163"/>
    </source>
</evidence>
<evidence type="ECO:0000256" key="1">
    <source>
        <dbReference type="ARBA" id="ARBA00022491"/>
    </source>
</evidence>
<gene>
    <name evidence="6" type="ORF">A6K24_07540</name>
</gene>
<dbReference type="PANTHER" id="PTHR44846:SF1">
    <property type="entry name" value="MANNOSYL-D-GLYCERATE TRANSPORT_METABOLISM SYSTEM REPRESSOR MNGR-RELATED"/>
    <property type="match status" value="1"/>
</dbReference>
<protein>
    <submittedName>
        <fullName evidence="6">Phosphonate metabolism transcriptional regulator PhnF</fullName>
    </submittedName>
</protein>
<dbReference type="InterPro" id="IPR036390">
    <property type="entry name" value="WH_DNA-bd_sf"/>
</dbReference>
<evidence type="ECO:0000313" key="6">
    <source>
        <dbReference type="EMBL" id="OAS83951.1"/>
    </source>
</evidence>
<dbReference type="RefSeq" id="WP_066336619.1">
    <property type="nucleotide sequence ID" value="NZ_LWSG01000034.1"/>
</dbReference>
<dbReference type="FunFam" id="3.40.1410.10:FF:000008">
    <property type="entry name" value="Transcriptional regulator, GntR family"/>
    <property type="match status" value="1"/>
</dbReference>
<organism evidence="6 7">
    <name type="scientific">Metabacillus litoralis</name>
    <dbReference type="NCBI Taxonomy" id="152268"/>
    <lineage>
        <taxon>Bacteria</taxon>
        <taxon>Bacillati</taxon>
        <taxon>Bacillota</taxon>
        <taxon>Bacilli</taxon>
        <taxon>Bacillales</taxon>
        <taxon>Bacillaceae</taxon>
        <taxon>Metabacillus</taxon>
    </lineage>
</organism>
<evidence type="ECO:0000313" key="7">
    <source>
        <dbReference type="Proteomes" id="UP000078534"/>
    </source>
</evidence>
<proteinExistence type="predicted"/>
<dbReference type="Gene3D" id="3.40.1410.10">
    <property type="entry name" value="Chorismate lyase-like"/>
    <property type="match status" value="1"/>
</dbReference>
<dbReference type="PRINTS" id="PR00035">
    <property type="entry name" value="HTHGNTR"/>
</dbReference>
<dbReference type="SUPFAM" id="SSF64288">
    <property type="entry name" value="Chorismate lyase-like"/>
    <property type="match status" value="1"/>
</dbReference>
<dbReference type="SUPFAM" id="SSF46785">
    <property type="entry name" value="Winged helix' DNA-binding domain"/>
    <property type="match status" value="1"/>
</dbReference>
<dbReference type="AlphaFoldDB" id="A0A179SR40"/>
<dbReference type="Gene3D" id="1.10.10.10">
    <property type="entry name" value="Winged helix-like DNA-binding domain superfamily/Winged helix DNA-binding domain"/>
    <property type="match status" value="1"/>
</dbReference>
<dbReference type="SMART" id="SM00345">
    <property type="entry name" value="HTH_GNTR"/>
    <property type="match status" value="1"/>
</dbReference>
<sequence length="241" mass="27920">MIDKNSPLPLYYQLEEHIKQTIESEELMPGDSLPSERELSESYQISRMTVRQAITNLVNKGYLFREKGKGTFVSNQKFEQNLQGLTSFTEDMKARKLVPGNKLLHFEIFPADQDIKERLDLGEEELIYKIKRLRLANEEPIALETSYLPVKLIPGLTPEILEESLYTYIEDELHLNIGHATQTVEAALVNDEDIKHLKIKKGVPVLLIQRETFLENGTPLELVRSSYRADKYKFKIDIERK</sequence>